<comment type="similarity">
    <text evidence="1">Belongs to the isochorismatase family.</text>
</comment>
<keyword evidence="4" id="KW-0378">Hydrolase</keyword>
<protein>
    <recommendedName>
        <fullName evidence="6">nicotinamidase</fullName>
        <ecNumber evidence="6">3.5.1.19</ecNumber>
    </recommendedName>
    <alternativeName>
        <fullName evidence="7">Nicotinamide deamidase</fullName>
    </alternativeName>
</protein>
<dbReference type="PANTHER" id="PTHR11080:SF2">
    <property type="entry name" value="LD05707P"/>
    <property type="match status" value="1"/>
</dbReference>
<organism evidence="9 10">
    <name type="scientific">Planoprotostelium fungivorum</name>
    <dbReference type="NCBI Taxonomy" id="1890364"/>
    <lineage>
        <taxon>Eukaryota</taxon>
        <taxon>Amoebozoa</taxon>
        <taxon>Evosea</taxon>
        <taxon>Variosea</taxon>
        <taxon>Cavosteliida</taxon>
        <taxon>Cavosteliaceae</taxon>
        <taxon>Planoprotostelium</taxon>
    </lineage>
</organism>
<evidence type="ECO:0000256" key="2">
    <source>
        <dbReference type="ARBA" id="ARBA00022642"/>
    </source>
</evidence>
<dbReference type="GO" id="GO:0019363">
    <property type="term" value="P:pyridine nucleotide biosynthetic process"/>
    <property type="evidence" value="ECO:0007669"/>
    <property type="project" value="UniProtKB-KW"/>
</dbReference>
<evidence type="ECO:0000256" key="1">
    <source>
        <dbReference type="ARBA" id="ARBA00006336"/>
    </source>
</evidence>
<keyword evidence="10" id="KW-1185">Reference proteome</keyword>
<dbReference type="AlphaFoldDB" id="A0A2P6NHR3"/>
<dbReference type="NCBIfam" id="NF008623">
    <property type="entry name" value="PRK11609.1"/>
    <property type="match status" value="1"/>
</dbReference>
<feature type="domain" description="Isochorismatase-like" evidence="8">
    <location>
        <begin position="8"/>
        <end position="207"/>
    </location>
</feature>
<dbReference type="GO" id="GO:0046872">
    <property type="term" value="F:metal ion binding"/>
    <property type="evidence" value="ECO:0007669"/>
    <property type="project" value="UniProtKB-KW"/>
</dbReference>
<evidence type="ECO:0000313" key="9">
    <source>
        <dbReference type="EMBL" id="PRP83498.1"/>
    </source>
</evidence>
<dbReference type="InterPro" id="IPR036380">
    <property type="entry name" value="Isochorismatase-like_sf"/>
</dbReference>
<accession>A0A2P6NHR3</accession>
<evidence type="ECO:0000256" key="5">
    <source>
        <dbReference type="ARBA" id="ARBA00037900"/>
    </source>
</evidence>
<comment type="caution">
    <text evidence="9">The sequence shown here is derived from an EMBL/GenBank/DDBJ whole genome shotgun (WGS) entry which is preliminary data.</text>
</comment>
<reference evidence="9 10" key="1">
    <citation type="journal article" date="2018" name="Genome Biol. Evol.">
        <title>Multiple Roots of Fruiting Body Formation in Amoebozoa.</title>
        <authorList>
            <person name="Hillmann F."/>
            <person name="Forbes G."/>
            <person name="Novohradska S."/>
            <person name="Ferling I."/>
            <person name="Riege K."/>
            <person name="Groth M."/>
            <person name="Westermann M."/>
            <person name="Marz M."/>
            <person name="Spaller T."/>
            <person name="Winckler T."/>
            <person name="Schaap P."/>
            <person name="Glockner G."/>
        </authorList>
    </citation>
    <scope>NUCLEOTIDE SEQUENCE [LARGE SCALE GENOMIC DNA]</scope>
    <source>
        <strain evidence="9 10">Jena</strain>
    </source>
</reference>
<dbReference type="CDD" id="cd01011">
    <property type="entry name" value="nicotinamidase"/>
    <property type="match status" value="1"/>
</dbReference>
<dbReference type="GO" id="GO:0008936">
    <property type="term" value="F:nicotinamidase activity"/>
    <property type="evidence" value="ECO:0007669"/>
    <property type="project" value="UniProtKB-EC"/>
</dbReference>
<dbReference type="Pfam" id="PF00857">
    <property type="entry name" value="Isochorismatase"/>
    <property type="match status" value="1"/>
</dbReference>
<evidence type="ECO:0000313" key="10">
    <source>
        <dbReference type="Proteomes" id="UP000241769"/>
    </source>
</evidence>
<dbReference type="OrthoDB" id="1739143at2759"/>
<dbReference type="Gene3D" id="3.40.50.850">
    <property type="entry name" value="Isochorismatase-like"/>
    <property type="match status" value="1"/>
</dbReference>
<dbReference type="Proteomes" id="UP000241769">
    <property type="component" value="Unassembled WGS sequence"/>
</dbReference>
<name>A0A2P6NHR3_9EUKA</name>
<evidence type="ECO:0000256" key="6">
    <source>
        <dbReference type="ARBA" id="ARBA00039017"/>
    </source>
</evidence>
<dbReference type="InterPro" id="IPR000868">
    <property type="entry name" value="Isochorismatase-like_dom"/>
</dbReference>
<evidence type="ECO:0000259" key="8">
    <source>
        <dbReference type="Pfam" id="PF00857"/>
    </source>
</evidence>
<dbReference type="PANTHER" id="PTHR11080">
    <property type="entry name" value="PYRAZINAMIDASE/NICOTINAMIDASE"/>
    <property type="match status" value="1"/>
</dbReference>
<comment type="pathway">
    <text evidence="5">Cofactor biosynthesis; nicotinate biosynthesis; nicotinate from nicotinamide: step 1/1.</text>
</comment>
<keyword evidence="2" id="KW-0662">Pyridine nucleotide biosynthesis</keyword>
<proteinExistence type="inferred from homology"/>
<keyword evidence="3" id="KW-0479">Metal-binding</keyword>
<dbReference type="EMBL" id="MDYQ01000081">
    <property type="protein sequence ID" value="PRP83498.1"/>
    <property type="molecule type" value="Genomic_DNA"/>
</dbReference>
<dbReference type="STRING" id="1890364.A0A2P6NHR3"/>
<gene>
    <name evidence="9" type="ORF">PROFUN_04372</name>
</gene>
<evidence type="ECO:0000256" key="7">
    <source>
        <dbReference type="ARBA" id="ARBA00043224"/>
    </source>
</evidence>
<dbReference type="InParanoid" id="A0A2P6NHR3"/>
<evidence type="ECO:0000256" key="4">
    <source>
        <dbReference type="ARBA" id="ARBA00022801"/>
    </source>
</evidence>
<sequence length="211" mass="23562">MSRSHSTSALIVVDFQNDFVNGSLTVPNGVDIADNLNLLKKHKLFDLVVLTIDWHPHGHISFASSHPGKKPFESIEVSYGTQMLWPDHCIQDTEGAEIHSSMHVSHKDIQVKKGYNPMVDSYSGFLELDKKNKTELDDILKKHHIRDIYVTGLAYDYCVKYTCLDGIAFGYNVHLIEDAAKGITPDGVETATKELEGAGVKLVKTQQVLNR</sequence>
<dbReference type="EC" id="3.5.1.19" evidence="6"/>
<evidence type="ECO:0000256" key="3">
    <source>
        <dbReference type="ARBA" id="ARBA00022723"/>
    </source>
</evidence>
<dbReference type="InterPro" id="IPR052347">
    <property type="entry name" value="Isochorismatase_Nicotinamidase"/>
</dbReference>
<dbReference type="SUPFAM" id="SSF52499">
    <property type="entry name" value="Isochorismatase-like hydrolases"/>
    <property type="match status" value="1"/>
</dbReference>